<dbReference type="InterPro" id="IPR027806">
    <property type="entry name" value="HARBI1_dom"/>
</dbReference>
<evidence type="ECO:0000313" key="10">
    <source>
        <dbReference type="Proteomes" id="UP000595140"/>
    </source>
</evidence>
<sequence length="189" mass="21848">MLFTYVLSGWEGSAHDSRIFLDTINNASLNFPHPPQGKYYLVDKGFPERVGYLTPYPKVRYHQSEFRGANPRGSQEVFNKAHSSLRSCIERAFGVLKARWKILQIMPRYSLMDQNKIICLCFALHNYIRKSTIGDPTFQLVDDDPDFVPVDVFEDVENQVANNEMGIRSQEMRKIRNNITSSLMAKRSH</sequence>
<evidence type="ECO:0000256" key="6">
    <source>
        <dbReference type="ARBA" id="ARBA00022801"/>
    </source>
</evidence>
<dbReference type="InterPro" id="IPR045249">
    <property type="entry name" value="HARBI1-like"/>
</dbReference>
<evidence type="ECO:0000256" key="7">
    <source>
        <dbReference type="ARBA" id="ARBA00023242"/>
    </source>
</evidence>
<comment type="similarity">
    <text evidence="3">Belongs to the HARBI1 family.</text>
</comment>
<dbReference type="AlphaFoldDB" id="A0A484KE57"/>
<keyword evidence="4" id="KW-0540">Nuclease</keyword>
<keyword evidence="5" id="KW-0479">Metal-binding</keyword>
<dbReference type="OrthoDB" id="1681765at2759"/>
<accession>A0A484KE57</accession>
<comment type="cofactor">
    <cofactor evidence="1">
        <name>a divalent metal cation</name>
        <dbReference type="ChEBI" id="CHEBI:60240"/>
    </cofactor>
</comment>
<name>A0A484KE57_9ASTE</name>
<reference evidence="9 10" key="1">
    <citation type="submission" date="2018-04" db="EMBL/GenBank/DDBJ databases">
        <authorList>
            <person name="Vogel A."/>
        </authorList>
    </citation>
    <scope>NUCLEOTIDE SEQUENCE [LARGE SCALE GENOMIC DNA]</scope>
</reference>
<dbReference type="Proteomes" id="UP000595140">
    <property type="component" value="Unassembled WGS sequence"/>
</dbReference>
<evidence type="ECO:0000256" key="5">
    <source>
        <dbReference type="ARBA" id="ARBA00022723"/>
    </source>
</evidence>
<feature type="domain" description="DDE Tnp4" evidence="8">
    <location>
        <begin position="2"/>
        <end position="126"/>
    </location>
</feature>
<proteinExistence type="inferred from homology"/>
<dbReference type="GO" id="GO:0004518">
    <property type="term" value="F:nuclease activity"/>
    <property type="evidence" value="ECO:0007669"/>
    <property type="project" value="UniProtKB-KW"/>
</dbReference>
<evidence type="ECO:0000256" key="3">
    <source>
        <dbReference type="ARBA" id="ARBA00006958"/>
    </source>
</evidence>
<evidence type="ECO:0000259" key="8">
    <source>
        <dbReference type="Pfam" id="PF13359"/>
    </source>
</evidence>
<dbReference type="Pfam" id="PF13359">
    <property type="entry name" value="DDE_Tnp_4"/>
    <property type="match status" value="1"/>
</dbReference>
<evidence type="ECO:0000256" key="4">
    <source>
        <dbReference type="ARBA" id="ARBA00022722"/>
    </source>
</evidence>
<dbReference type="PANTHER" id="PTHR22930">
    <property type="match status" value="1"/>
</dbReference>
<dbReference type="PANTHER" id="PTHR22930:SF221">
    <property type="entry name" value="NUCLEASE HARBI1"/>
    <property type="match status" value="1"/>
</dbReference>
<evidence type="ECO:0000256" key="2">
    <source>
        <dbReference type="ARBA" id="ARBA00004123"/>
    </source>
</evidence>
<gene>
    <name evidence="9" type="ORF">CCAM_LOCUS5977</name>
</gene>
<keyword evidence="10" id="KW-1185">Reference proteome</keyword>
<dbReference type="EMBL" id="OOIL02000382">
    <property type="protein sequence ID" value="VFQ64201.1"/>
    <property type="molecule type" value="Genomic_DNA"/>
</dbReference>
<protein>
    <recommendedName>
        <fullName evidence="8">DDE Tnp4 domain-containing protein</fullName>
    </recommendedName>
</protein>
<keyword evidence="6" id="KW-0378">Hydrolase</keyword>
<evidence type="ECO:0000313" key="9">
    <source>
        <dbReference type="EMBL" id="VFQ64201.1"/>
    </source>
</evidence>
<organism evidence="9 10">
    <name type="scientific">Cuscuta campestris</name>
    <dbReference type="NCBI Taxonomy" id="132261"/>
    <lineage>
        <taxon>Eukaryota</taxon>
        <taxon>Viridiplantae</taxon>
        <taxon>Streptophyta</taxon>
        <taxon>Embryophyta</taxon>
        <taxon>Tracheophyta</taxon>
        <taxon>Spermatophyta</taxon>
        <taxon>Magnoliopsida</taxon>
        <taxon>eudicotyledons</taxon>
        <taxon>Gunneridae</taxon>
        <taxon>Pentapetalae</taxon>
        <taxon>asterids</taxon>
        <taxon>lamiids</taxon>
        <taxon>Solanales</taxon>
        <taxon>Convolvulaceae</taxon>
        <taxon>Cuscuteae</taxon>
        <taxon>Cuscuta</taxon>
        <taxon>Cuscuta subgen. Grammica</taxon>
        <taxon>Cuscuta sect. Cleistogrammica</taxon>
    </lineage>
</organism>
<dbReference type="GO" id="GO:0016787">
    <property type="term" value="F:hydrolase activity"/>
    <property type="evidence" value="ECO:0007669"/>
    <property type="project" value="UniProtKB-KW"/>
</dbReference>
<dbReference type="GO" id="GO:0005634">
    <property type="term" value="C:nucleus"/>
    <property type="evidence" value="ECO:0007669"/>
    <property type="project" value="UniProtKB-SubCell"/>
</dbReference>
<evidence type="ECO:0000256" key="1">
    <source>
        <dbReference type="ARBA" id="ARBA00001968"/>
    </source>
</evidence>
<keyword evidence="7" id="KW-0539">Nucleus</keyword>
<dbReference type="GO" id="GO:0046872">
    <property type="term" value="F:metal ion binding"/>
    <property type="evidence" value="ECO:0007669"/>
    <property type="project" value="UniProtKB-KW"/>
</dbReference>
<comment type="subcellular location">
    <subcellularLocation>
        <location evidence="2">Nucleus</location>
    </subcellularLocation>
</comment>